<organism evidence="3 4">
    <name type="scientific">Babesia bigemina</name>
    <dbReference type="NCBI Taxonomy" id="5866"/>
    <lineage>
        <taxon>Eukaryota</taxon>
        <taxon>Sar</taxon>
        <taxon>Alveolata</taxon>
        <taxon>Apicomplexa</taxon>
        <taxon>Aconoidasida</taxon>
        <taxon>Piroplasmida</taxon>
        <taxon>Babesiidae</taxon>
        <taxon>Babesia</taxon>
    </lineage>
</organism>
<sequence>MAVSAAENEQTYQAASDSTDCNSHAKHNEDGNEGMLMDISEMKAKLEDKMETRESLQDINEMKATLEDMREMMKSLKDMREMMESLKDMRETRESLQDMREMMASLKDMRETKEIAETIKSLVHLLQRGTLHKDVVVPCELKTPHPDGGEGTSPSGGGQQQLCSDPPQLQHASLQAQSGNIPEICVVKKSPNLTAHQHAVYKSLIYVPRNFKEAVDWLIAVRGDDGMKNLKALGAALYDFYAHMSGRFTEVSDLDKVIRVSREFLEQEKLKKRRSVKRILIKLNDRLRKTPDQLAKDTGSADDTENEKYLQKKGLTADTIAEKLCCVVDACAEFLGRIKNRSHYKSAYSPQATWDASFSAHPETGVVIFVGIAPMLCASISSLNAAVFAAMLRFPPFIAYKRMQELIQALGYVEPECRAGMTASYVGDALEGFEETIIFLYELAGFWIFY</sequence>
<evidence type="ECO:0000313" key="3">
    <source>
        <dbReference type="EMBL" id="CDR94099.1"/>
    </source>
</evidence>
<dbReference type="VEuPathDB" id="PiroplasmaDB:BBBOND_0104080"/>
<dbReference type="EMBL" id="LK391707">
    <property type="protein sequence ID" value="CDR94099.1"/>
    <property type="molecule type" value="Genomic_DNA"/>
</dbReference>
<feature type="coiled-coil region" evidence="1">
    <location>
        <begin position="39"/>
        <end position="109"/>
    </location>
</feature>
<feature type="region of interest" description="Disordered" evidence="2">
    <location>
        <begin position="1"/>
        <end position="36"/>
    </location>
</feature>
<dbReference type="Proteomes" id="UP000033188">
    <property type="component" value="Chromosome 1"/>
</dbReference>
<dbReference type="GeneID" id="24562640"/>
<evidence type="ECO:0000256" key="1">
    <source>
        <dbReference type="SAM" id="Coils"/>
    </source>
</evidence>
<keyword evidence="4" id="KW-1185">Reference proteome</keyword>
<evidence type="ECO:0000256" key="2">
    <source>
        <dbReference type="SAM" id="MobiDB-lite"/>
    </source>
</evidence>
<dbReference type="RefSeq" id="XP_012766285.1">
    <property type="nucleotide sequence ID" value="XM_012910831.1"/>
</dbReference>
<feature type="compositionally biased region" description="Polar residues" evidence="2">
    <location>
        <begin position="7"/>
        <end position="22"/>
    </location>
</feature>
<gene>
    <name evidence="3" type="ORF">BBBOND_0104080</name>
</gene>
<feature type="region of interest" description="Disordered" evidence="2">
    <location>
        <begin position="140"/>
        <end position="174"/>
    </location>
</feature>
<proteinExistence type="predicted"/>
<dbReference type="AlphaFoldDB" id="A0A061D551"/>
<feature type="compositionally biased region" description="Gly residues" evidence="2">
    <location>
        <begin position="149"/>
        <end position="159"/>
    </location>
</feature>
<protein>
    <submittedName>
        <fullName evidence="3">Uncharacterized protein</fullName>
    </submittedName>
</protein>
<evidence type="ECO:0000313" key="4">
    <source>
        <dbReference type="Proteomes" id="UP000033188"/>
    </source>
</evidence>
<reference evidence="4" key="1">
    <citation type="journal article" date="2014" name="Nucleic Acids Res.">
        <title>The evolutionary dynamics of variant antigen genes in Babesia reveal a history of genomic innovation underlying host-parasite interaction.</title>
        <authorList>
            <person name="Jackson A.P."/>
            <person name="Otto T.D."/>
            <person name="Darby A."/>
            <person name="Ramaprasad A."/>
            <person name="Xia D."/>
            <person name="Echaide I.E."/>
            <person name="Farber M."/>
            <person name="Gahlot S."/>
            <person name="Gamble J."/>
            <person name="Gupta D."/>
            <person name="Gupta Y."/>
            <person name="Jackson L."/>
            <person name="Malandrin L."/>
            <person name="Malas T.B."/>
            <person name="Moussa E."/>
            <person name="Nair M."/>
            <person name="Reid A.J."/>
            <person name="Sanders M."/>
            <person name="Sharma J."/>
            <person name="Tracey A."/>
            <person name="Quail M.A."/>
            <person name="Weir W."/>
            <person name="Wastling J.M."/>
            <person name="Hall N."/>
            <person name="Willadsen P."/>
            <person name="Lingelbach K."/>
            <person name="Shiels B."/>
            <person name="Tait A."/>
            <person name="Berriman M."/>
            <person name="Allred D.R."/>
            <person name="Pain A."/>
        </authorList>
    </citation>
    <scope>NUCLEOTIDE SEQUENCE [LARGE SCALE GENOMIC DNA]</scope>
    <source>
        <strain evidence="4">Bond</strain>
    </source>
</reference>
<accession>A0A061D551</accession>
<name>A0A061D551_BABBI</name>
<dbReference type="KEGG" id="bbig:BBBOND_0104080"/>
<keyword evidence="1" id="KW-0175">Coiled coil</keyword>